<keyword evidence="5" id="KW-0325">Glycoprotein</keyword>
<keyword evidence="6" id="KW-0121">Carboxypeptidase</keyword>
<name>A0A432ZYR2_9FUNG</name>
<accession>A0A432ZYR2</accession>
<keyword evidence="3" id="KW-0732">Signal</keyword>
<evidence type="ECO:0000256" key="1">
    <source>
        <dbReference type="ARBA" id="ARBA00011079"/>
    </source>
</evidence>
<proteinExistence type="inferred from homology"/>
<reference evidence="6 7" key="1">
    <citation type="journal article" date="2018" name="New Phytol.">
        <title>Phylogenomics of Endogonaceae and evolution of mycorrhizas within Mucoromycota.</title>
        <authorList>
            <person name="Chang Y."/>
            <person name="Desiro A."/>
            <person name="Na H."/>
            <person name="Sandor L."/>
            <person name="Lipzen A."/>
            <person name="Clum A."/>
            <person name="Barry K."/>
            <person name="Grigoriev I.V."/>
            <person name="Martin F.M."/>
            <person name="Stajich J.E."/>
            <person name="Smith M.E."/>
            <person name="Bonito G."/>
            <person name="Spatafora J.W."/>
        </authorList>
    </citation>
    <scope>NUCLEOTIDE SEQUENCE [LARGE SCALE GENOMIC DNA]</scope>
    <source>
        <strain evidence="6 7">GMNB39</strain>
    </source>
</reference>
<keyword evidence="4" id="KW-0378">Hydrolase</keyword>
<evidence type="ECO:0000256" key="3">
    <source>
        <dbReference type="ARBA" id="ARBA00022729"/>
    </source>
</evidence>
<dbReference type="InterPro" id="IPR029058">
    <property type="entry name" value="AB_hydrolase_fold"/>
</dbReference>
<dbReference type="Proteomes" id="UP000268093">
    <property type="component" value="Unassembled WGS sequence"/>
</dbReference>
<dbReference type="GO" id="GO:0004180">
    <property type="term" value="F:carboxypeptidase activity"/>
    <property type="evidence" value="ECO:0007669"/>
    <property type="project" value="UniProtKB-KW"/>
</dbReference>
<dbReference type="Gene3D" id="3.40.50.1820">
    <property type="entry name" value="alpha/beta hydrolase"/>
    <property type="match status" value="2"/>
</dbReference>
<dbReference type="PANTHER" id="PTHR11010:SF117">
    <property type="entry name" value="SERINE PROTEASE 16"/>
    <property type="match status" value="1"/>
</dbReference>
<dbReference type="GO" id="GO:0006508">
    <property type="term" value="P:proteolysis"/>
    <property type="evidence" value="ECO:0007669"/>
    <property type="project" value="UniProtKB-KW"/>
</dbReference>
<organism evidence="6 7">
    <name type="scientific">Jimgerdemannia flammicorona</name>
    <dbReference type="NCBI Taxonomy" id="994334"/>
    <lineage>
        <taxon>Eukaryota</taxon>
        <taxon>Fungi</taxon>
        <taxon>Fungi incertae sedis</taxon>
        <taxon>Mucoromycota</taxon>
        <taxon>Mucoromycotina</taxon>
        <taxon>Endogonomycetes</taxon>
        <taxon>Endogonales</taxon>
        <taxon>Endogonaceae</taxon>
        <taxon>Jimgerdemannia</taxon>
    </lineage>
</organism>
<comment type="caution">
    <text evidence="6">The sequence shown here is derived from an EMBL/GenBank/DDBJ whole genome shotgun (WGS) entry which is preliminary data.</text>
</comment>
<dbReference type="GO" id="GO:0008239">
    <property type="term" value="F:dipeptidyl-peptidase activity"/>
    <property type="evidence" value="ECO:0007669"/>
    <property type="project" value="TreeGrafter"/>
</dbReference>
<keyword evidence="7" id="KW-1185">Reference proteome</keyword>
<dbReference type="GO" id="GO:0070008">
    <property type="term" value="F:serine-type exopeptidase activity"/>
    <property type="evidence" value="ECO:0007669"/>
    <property type="project" value="InterPro"/>
</dbReference>
<dbReference type="OrthoDB" id="1735038at2759"/>
<dbReference type="InterPro" id="IPR008758">
    <property type="entry name" value="Peptidase_S28"/>
</dbReference>
<dbReference type="PANTHER" id="PTHR11010">
    <property type="entry name" value="PROTEASE S28 PRO-X CARBOXYPEPTIDASE-RELATED"/>
    <property type="match status" value="1"/>
</dbReference>
<dbReference type="Pfam" id="PF05577">
    <property type="entry name" value="Peptidase_S28"/>
    <property type="match status" value="2"/>
</dbReference>
<dbReference type="EMBL" id="RBNI01027285">
    <property type="protein sequence ID" value="RUO95641.1"/>
    <property type="molecule type" value="Genomic_DNA"/>
</dbReference>
<protein>
    <submittedName>
        <fullName evidence="6">Putative extracelular serine carboxypeptidase</fullName>
    </submittedName>
</protein>
<evidence type="ECO:0000256" key="2">
    <source>
        <dbReference type="ARBA" id="ARBA00022670"/>
    </source>
</evidence>
<dbReference type="AlphaFoldDB" id="A0A432ZYR2"/>
<evidence type="ECO:0000256" key="4">
    <source>
        <dbReference type="ARBA" id="ARBA00022801"/>
    </source>
</evidence>
<comment type="similarity">
    <text evidence="1">Belongs to the peptidase S28 family.</text>
</comment>
<evidence type="ECO:0000313" key="6">
    <source>
        <dbReference type="EMBL" id="RUO95641.1"/>
    </source>
</evidence>
<dbReference type="SUPFAM" id="SSF53474">
    <property type="entry name" value="alpha/beta-Hydrolases"/>
    <property type="match status" value="1"/>
</dbReference>
<sequence>MGSYNYGPFYFEQKINHFDNDSGTFKQRYWMNRNHYSDSGPAVLYNAGEVDAGERSYYVINSTMHDMARELHGIVIVIEHRYYGESMPFSDHSTENLRFLTTGQALADMAYFIRSYNVSLSWIIYGGSYSGNIAAWMRTEYPDLVFAAVASSAPVEIRPDFWKYYDPIMRYGPKHCIDAIVSTIEQVDEILFGNDSSAKTKLYSEFGLAALDQDDDFASWIRYPLSKWQNIVPWDNPFADFCTIFDGSIAPKDAYARYITSVNFTEQDYRAWLYQTCTEYGYWQIAAPINRTTIVSRKLDIGWFQRQCQNEFDINDQKIGRIYDGWNITTTRIIWVDGEWDPWRELSVQSPNANARDNAFTIPRAVHHWDLFSSAFVPNEVKIVQFEILEVLRVWLEQYRVYSV</sequence>
<evidence type="ECO:0000256" key="5">
    <source>
        <dbReference type="ARBA" id="ARBA00023180"/>
    </source>
</evidence>
<keyword evidence="2" id="KW-0645">Protease</keyword>
<gene>
    <name evidence="6" type="ORF">BC936DRAFT_143552</name>
</gene>
<evidence type="ECO:0000313" key="7">
    <source>
        <dbReference type="Proteomes" id="UP000268093"/>
    </source>
</evidence>